<comment type="similarity">
    <text evidence="2">Belongs to the zinc-containing alcohol dehydrogenase family.</text>
</comment>
<evidence type="ECO:0000313" key="9">
    <source>
        <dbReference type="Proteomes" id="UP001274830"/>
    </source>
</evidence>
<comment type="caution">
    <text evidence="8">The sequence shown here is derived from an EMBL/GenBank/DDBJ whole genome shotgun (WGS) entry which is preliminary data.</text>
</comment>
<evidence type="ECO:0000256" key="3">
    <source>
        <dbReference type="ARBA" id="ARBA00022723"/>
    </source>
</evidence>
<dbReference type="InterPro" id="IPR013154">
    <property type="entry name" value="ADH-like_N"/>
</dbReference>
<proteinExistence type="inferred from homology"/>
<protein>
    <recommendedName>
        <fullName evidence="7">Enoyl reductase (ER) domain-containing protein</fullName>
    </recommendedName>
</protein>
<dbReference type="InterPro" id="IPR011032">
    <property type="entry name" value="GroES-like_sf"/>
</dbReference>
<evidence type="ECO:0000256" key="1">
    <source>
        <dbReference type="ARBA" id="ARBA00001947"/>
    </source>
</evidence>
<gene>
    <name evidence="8" type="ORF">LTR78_003895</name>
</gene>
<dbReference type="FunFam" id="3.40.50.720:FF:000039">
    <property type="entry name" value="Alcohol dehydrogenase AdhP"/>
    <property type="match status" value="1"/>
</dbReference>
<dbReference type="Pfam" id="PF00107">
    <property type="entry name" value="ADH_zinc_N"/>
    <property type="match status" value="1"/>
</dbReference>
<keyword evidence="6" id="KW-0520">NAD</keyword>
<evidence type="ECO:0000256" key="4">
    <source>
        <dbReference type="ARBA" id="ARBA00022833"/>
    </source>
</evidence>
<keyword evidence="3" id="KW-0479">Metal-binding</keyword>
<dbReference type="Pfam" id="PF08240">
    <property type="entry name" value="ADH_N"/>
    <property type="match status" value="1"/>
</dbReference>
<dbReference type="GO" id="GO:0005737">
    <property type="term" value="C:cytoplasm"/>
    <property type="evidence" value="ECO:0007669"/>
    <property type="project" value="TreeGrafter"/>
</dbReference>
<sequence>MATTTTATVPQKMRAVQIVEYNKPHEIRTIDTPQPKDLRPHEILLKIAVPGLCHSDLEYLAGHMPTKLPVTGSHEGTGTVIATGSDMSSHFKPGDRVLAGKTFGRCGECEICQGPENYRHYCRKRDSMMSVERDGAFQQYLVVDGRESTILPEKMSFATAAPLACAGMTSWRAILQCQLKPGAWIGIVGSGGGLGHLAVQMAKKAKGLNVVGIDARDSGLELTRESGADLVLDARKGVPAMVEEVQKATGSTGVHASIVVSDHITAAPAACAITAFHGRVVQVAVQDKVTISGTMDLIFKDLRLSGSFMASQKETEEMLYAVVEQGIKVENNIFTGLDEVPKAVEMLKKGEYRGKACFIVDEDAVGLRPGDGYV</sequence>
<dbReference type="Proteomes" id="UP001274830">
    <property type="component" value="Unassembled WGS sequence"/>
</dbReference>
<evidence type="ECO:0000259" key="7">
    <source>
        <dbReference type="SMART" id="SM00829"/>
    </source>
</evidence>
<dbReference type="SMART" id="SM00829">
    <property type="entry name" value="PKS_ER"/>
    <property type="match status" value="1"/>
</dbReference>
<dbReference type="Gene3D" id="3.40.50.720">
    <property type="entry name" value="NAD(P)-binding Rossmann-like Domain"/>
    <property type="match status" value="1"/>
</dbReference>
<dbReference type="InterPro" id="IPR020843">
    <property type="entry name" value="ER"/>
</dbReference>
<organism evidence="8 9">
    <name type="scientific">Recurvomyces mirabilis</name>
    <dbReference type="NCBI Taxonomy" id="574656"/>
    <lineage>
        <taxon>Eukaryota</taxon>
        <taxon>Fungi</taxon>
        <taxon>Dikarya</taxon>
        <taxon>Ascomycota</taxon>
        <taxon>Pezizomycotina</taxon>
        <taxon>Dothideomycetes</taxon>
        <taxon>Dothideomycetidae</taxon>
        <taxon>Mycosphaerellales</taxon>
        <taxon>Teratosphaeriaceae</taxon>
        <taxon>Recurvomyces</taxon>
    </lineage>
</organism>
<feature type="domain" description="Enoyl reductase (ER)" evidence="7">
    <location>
        <begin position="28"/>
        <end position="358"/>
    </location>
</feature>
<keyword evidence="5" id="KW-0560">Oxidoreductase</keyword>
<dbReference type="PANTHER" id="PTHR42940">
    <property type="entry name" value="ALCOHOL DEHYDROGENASE 1-RELATED"/>
    <property type="match status" value="1"/>
</dbReference>
<reference evidence="8" key="1">
    <citation type="submission" date="2023-07" db="EMBL/GenBank/DDBJ databases">
        <title>Black Yeasts Isolated from many extreme environments.</title>
        <authorList>
            <person name="Coleine C."/>
            <person name="Stajich J.E."/>
            <person name="Selbmann L."/>
        </authorList>
    </citation>
    <scope>NUCLEOTIDE SEQUENCE</scope>
    <source>
        <strain evidence="8">CCFEE 5485</strain>
    </source>
</reference>
<comment type="cofactor">
    <cofactor evidence="1">
        <name>Zn(2+)</name>
        <dbReference type="ChEBI" id="CHEBI:29105"/>
    </cofactor>
</comment>
<dbReference type="InterPro" id="IPR013149">
    <property type="entry name" value="ADH-like_C"/>
</dbReference>
<evidence type="ECO:0000256" key="6">
    <source>
        <dbReference type="ARBA" id="ARBA00023027"/>
    </source>
</evidence>
<dbReference type="PANTHER" id="PTHR42940:SF8">
    <property type="entry name" value="VACUOLAR PROTEIN SORTING-ASSOCIATED PROTEIN 11"/>
    <property type="match status" value="1"/>
</dbReference>
<evidence type="ECO:0000256" key="2">
    <source>
        <dbReference type="ARBA" id="ARBA00008072"/>
    </source>
</evidence>
<dbReference type="SUPFAM" id="SSF51735">
    <property type="entry name" value="NAD(P)-binding Rossmann-fold domains"/>
    <property type="match status" value="1"/>
</dbReference>
<dbReference type="Gene3D" id="3.90.180.10">
    <property type="entry name" value="Medium-chain alcohol dehydrogenases, catalytic domain"/>
    <property type="match status" value="1"/>
</dbReference>
<name>A0AAE0WQJ0_9PEZI</name>
<evidence type="ECO:0000256" key="5">
    <source>
        <dbReference type="ARBA" id="ARBA00023002"/>
    </source>
</evidence>
<dbReference type="GO" id="GO:0004022">
    <property type="term" value="F:alcohol dehydrogenase (NAD+) activity"/>
    <property type="evidence" value="ECO:0007669"/>
    <property type="project" value="TreeGrafter"/>
</dbReference>
<dbReference type="GO" id="GO:0046872">
    <property type="term" value="F:metal ion binding"/>
    <property type="evidence" value="ECO:0007669"/>
    <property type="project" value="UniProtKB-KW"/>
</dbReference>
<evidence type="ECO:0000313" key="8">
    <source>
        <dbReference type="EMBL" id="KAK3676145.1"/>
    </source>
</evidence>
<dbReference type="AlphaFoldDB" id="A0AAE0WQJ0"/>
<keyword evidence="4" id="KW-0862">Zinc</keyword>
<accession>A0AAE0WQJ0</accession>
<keyword evidence="9" id="KW-1185">Reference proteome</keyword>
<dbReference type="InterPro" id="IPR036291">
    <property type="entry name" value="NAD(P)-bd_dom_sf"/>
</dbReference>
<dbReference type="EMBL" id="JAUTXT010000011">
    <property type="protein sequence ID" value="KAK3676145.1"/>
    <property type="molecule type" value="Genomic_DNA"/>
</dbReference>
<dbReference type="SUPFAM" id="SSF50129">
    <property type="entry name" value="GroES-like"/>
    <property type="match status" value="1"/>
</dbReference>